<sequence>MAEVVSRSKRVRKASSHVRILDAEARRLILQKKLDALESDNWHEDRRKEDADDDDYDPFADASSGDEVAVGTSKRPANKKNKAKRKRDSWLAPQQCKSLQEVLDEAQYHKYPSWVPNYLSVAAGPSRYPPRHFCSVTGVVGKYKCPLTGEYLGSLDAYTTHRETRLKGLI</sequence>
<keyword evidence="2" id="KW-0863">Zinc-finger</keyword>
<evidence type="ECO:0000256" key="4">
    <source>
        <dbReference type="SAM" id="MobiDB-lite"/>
    </source>
</evidence>
<keyword evidence="3" id="KW-0862">Zinc</keyword>
<evidence type="ECO:0008006" key="6">
    <source>
        <dbReference type="Google" id="ProtNLM"/>
    </source>
</evidence>
<evidence type="ECO:0000256" key="3">
    <source>
        <dbReference type="ARBA" id="ARBA00022833"/>
    </source>
</evidence>
<evidence type="ECO:0000256" key="2">
    <source>
        <dbReference type="ARBA" id="ARBA00022771"/>
    </source>
</evidence>
<reference evidence="5" key="1">
    <citation type="submission" date="2021-01" db="EMBL/GenBank/DDBJ databases">
        <authorList>
            <person name="Corre E."/>
            <person name="Pelletier E."/>
            <person name="Niang G."/>
            <person name="Scheremetjew M."/>
            <person name="Finn R."/>
            <person name="Kale V."/>
            <person name="Holt S."/>
            <person name="Cochrane G."/>
            <person name="Meng A."/>
            <person name="Brown T."/>
            <person name="Cohen L."/>
        </authorList>
    </citation>
    <scope>NUCLEOTIDE SEQUENCE</scope>
    <source>
        <strain evidence="5">SPMC142</strain>
    </source>
</reference>
<organism evidence="5">
    <name type="scientific">Strombidinopsis acuminata</name>
    <dbReference type="NCBI Taxonomy" id="141414"/>
    <lineage>
        <taxon>Eukaryota</taxon>
        <taxon>Sar</taxon>
        <taxon>Alveolata</taxon>
        <taxon>Ciliophora</taxon>
        <taxon>Intramacronucleata</taxon>
        <taxon>Spirotrichea</taxon>
        <taxon>Choreotrichia</taxon>
        <taxon>Choreotrichida</taxon>
        <taxon>Strombidinopsidae</taxon>
        <taxon>Strombidinopsis</taxon>
    </lineage>
</organism>
<dbReference type="GO" id="GO:0006338">
    <property type="term" value="P:chromatin remodeling"/>
    <property type="evidence" value="ECO:0007669"/>
    <property type="project" value="InterPro"/>
</dbReference>
<protein>
    <recommendedName>
        <fullName evidence="6">Vps72/YL1 C-terminal domain-containing protein</fullName>
    </recommendedName>
</protein>
<dbReference type="InterPro" id="IPR039723">
    <property type="entry name" value="Vps71/ZNHIT1"/>
</dbReference>
<evidence type="ECO:0000313" key="5">
    <source>
        <dbReference type="EMBL" id="CAE0594666.1"/>
    </source>
</evidence>
<dbReference type="PANTHER" id="PTHR13093">
    <property type="entry name" value="ZINC FINGER HIT DOMAIN CONTAINING PROTEIN 1"/>
    <property type="match status" value="1"/>
</dbReference>
<dbReference type="EMBL" id="HBIQ01095985">
    <property type="protein sequence ID" value="CAE0594666.1"/>
    <property type="molecule type" value="Transcribed_RNA"/>
</dbReference>
<evidence type="ECO:0000256" key="1">
    <source>
        <dbReference type="ARBA" id="ARBA00022723"/>
    </source>
</evidence>
<accession>A0A7S3TUL0</accession>
<feature type="compositionally biased region" description="Basic and acidic residues" evidence="4">
    <location>
        <begin position="39"/>
        <end position="50"/>
    </location>
</feature>
<proteinExistence type="predicted"/>
<dbReference type="CDD" id="cd21437">
    <property type="entry name" value="zf-HIT_ZNHIT1_like"/>
    <property type="match status" value="1"/>
</dbReference>
<gene>
    <name evidence="5" type="ORF">SACU0126_LOCUS30570</name>
</gene>
<feature type="region of interest" description="Disordered" evidence="4">
    <location>
        <begin position="39"/>
        <end position="90"/>
    </location>
</feature>
<feature type="compositionally biased region" description="Basic residues" evidence="4">
    <location>
        <begin position="76"/>
        <end position="87"/>
    </location>
</feature>
<keyword evidence="1" id="KW-0479">Metal-binding</keyword>
<dbReference type="GO" id="GO:0008270">
    <property type="term" value="F:zinc ion binding"/>
    <property type="evidence" value="ECO:0007669"/>
    <property type="project" value="UniProtKB-KW"/>
</dbReference>
<name>A0A7S3TUL0_9SPIT</name>
<dbReference type="AlphaFoldDB" id="A0A7S3TUL0"/>